<proteinExistence type="predicted"/>
<keyword evidence="2" id="KW-1185">Reference proteome</keyword>
<comment type="caution">
    <text evidence="1">The sequence shown here is derived from an EMBL/GenBank/DDBJ whole genome shotgun (WGS) entry which is preliminary data.</text>
</comment>
<organism evidence="1 2">
    <name type="scientific">Comamonas aquatica DA1877</name>
    <dbReference type="NCBI Taxonomy" id="1457173"/>
    <lineage>
        <taxon>Bacteria</taxon>
        <taxon>Pseudomonadati</taxon>
        <taxon>Pseudomonadota</taxon>
        <taxon>Betaproteobacteria</taxon>
        <taxon>Burkholderiales</taxon>
        <taxon>Comamonadaceae</taxon>
        <taxon>Comamonas</taxon>
    </lineage>
</organism>
<dbReference type="AlphaFoldDB" id="A0A014P1T3"/>
<dbReference type="EMBL" id="JBOK01000010">
    <property type="protein sequence ID" value="EXU80125.1"/>
    <property type="molecule type" value="Genomic_DNA"/>
</dbReference>
<gene>
    <name evidence="1" type="ORF">AX13_01895</name>
</gene>
<dbReference type="Proteomes" id="UP000020766">
    <property type="component" value="Unassembled WGS sequence"/>
</dbReference>
<protein>
    <submittedName>
        <fullName evidence="1">Uncharacterized protein</fullName>
    </submittedName>
</protein>
<accession>A0A014P1T3</accession>
<reference evidence="1 2" key="1">
    <citation type="submission" date="2014-01" db="EMBL/GenBank/DDBJ databases">
        <title>Interspecies Systems Biology Uncovers Metabolites Affecting C. elegans Gene Expression and Life History Traits.</title>
        <authorList>
            <person name="Watson E."/>
            <person name="Macneil L.T."/>
            <person name="Ritter A.D."/>
            <person name="Yilmaz L.S."/>
            <person name="Rosebrock A.P."/>
            <person name="Caudy A.A."/>
            <person name="Walhout A.J."/>
        </authorList>
    </citation>
    <scope>NUCLEOTIDE SEQUENCE [LARGE SCALE GENOMIC DNA]</scope>
    <source>
        <strain evidence="1 2">DA1877</strain>
    </source>
</reference>
<evidence type="ECO:0000313" key="2">
    <source>
        <dbReference type="Proteomes" id="UP000020766"/>
    </source>
</evidence>
<sequence>MTRYQKHIYSRALFLAFGAKDIAKAGQACAGRYAW</sequence>
<evidence type="ECO:0000313" key="1">
    <source>
        <dbReference type="EMBL" id="EXU80125.1"/>
    </source>
</evidence>
<name>A0A014P1T3_9BURK</name>